<dbReference type="PROSITE" id="PS50987">
    <property type="entry name" value="HTH_ARSR_2"/>
    <property type="match status" value="1"/>
</dbReference>
<dbReference type="Gene3D" id="1.10.10.10">
    <property type="entry name" value="Winged helix-like DNA-binding domain superfamily/Winged helix DNA-binding domain"/>
    <property type="match status" value="1"/>
</dbReference>
<protein>
    <submittedName>
        <fullName evidence="5">Winged helix-turn-helix transcriptional regulator</fullName>
    </submittedName>
</protein>
<keyword evidence="1" id="KW-0805">Transcription regulation</keyword>
<dbReference type="EMBL" id="JADDOJ010000146">
    <property type="protein sequence ID" value="MBE7942806.1"/>
    <property type="molecule type" value="Genomic_DNA"/>
</dbReference>
<comment type="caution">
    <text evidence="5">The sequence shown here is derived from an EMBL/GenBank/DDBJ whole genome shotgun (WGS) entry which is preliminary data.</text>
</comment>
<sequence>MKDLSPELLARVADYFRILSEPTRLQLLNLLREGEHNVGELAGRTGFTPANVSRHMAQLMAQGMVSREARGTAVYYRIANATVYELCDLVCGAIASHQEKQARGAAALRSGAARSRAR</sequence>
<accession>A0ABR9SKC2</accession>
<dbReference type="SUPFAM" id="SSF46785">
    <property type="entry name" value="Winged helix' DNA-binding domain"/>
    <property type="match status" value="1"/>
</dbReference>
<gene>
    <name evidence="5" type="ORF">IM725_19740</name>
</gene>
<dbReference type="PANTHER" id="PTHR43132:SF9">
    <property type="entry name" value="ARSR FAMILY TRANSCRIPTIONAL REGULATORY PROTEIN"/>
    <property type="match status" value="1"/>
</dbReference>
<dbReference type="InterPro" id="IPR001845">
    <property type="entry name" value="HTH_ArsR_DNA-bd_dom"/>
</dbReference>
<proteinExistence type="predicted"/>
<dbReference type="InterPro" id="IPR051011">
    <property type="entry name" value="Metal_resp_trans_reg"/>
</dbReference>
<dbReference type="InterPro" id="IPR036390">
    <property type="entry name" value="WH_DNA-bd_sf"/>
</dbReference>
<keyword evidence="6" id="KW-1185">Reference proteome</keyword>
<keyword evidence="3" id="KW-0804">Transcription</keyword>
<dbReference type="Pfam" id="PF01022">
    <property type="entry name" value="HTH_5"/>
    <property type="match status" value="1"/>
</dbReference>
<dbReference type="SMART" id="SM00418">
    <property type="entry name" value="HTH_ARSR"/>
    <property type="match status" value="1"/>
</dbReference>
<dbReference type="PRINTS" id="PR00778">
    <property type="entry name" value="HTHARSR"/>
</dbReference>
<dbReference type="PANTHER" id="PTHR43132">
    <property type="entry name" value="ARSENICAL RESISTANCE OPERON REPRESSOR ARSR-RELATED"/>
    <property type="match status" value="1"/>
</dbReference>
<dbReference type="CDD" id="cd00090">
    <property type="entry name" value="HTH_ARSR"/>
    <property type="match status" value="1"/>
</dbReference>
<evidence type="ECO:0000256" key="3">
    <source>
        <dbReference type="ARBA" id="ARBA00023163"/>
    </source>
</evidence>
<dbReference type="InterPro" id="IPR011991">
    <property type="entry name" value="ArsR-like_HTH"/>
</dbReference>
<keyword evidence="2" id="KW-0238">DNA-binding</keyword>
<dbReference type="RefSeq" id="WP_193782351.1">
    <property type="nucleotide sequence ID" value="NZ_JADDOJ010000146.1"/>
</dbReference>
<evidence type="ECO:0000313" key="6">
    <source>
        <dbReference type="Proteomes" id="UP000715965"/>
    </source>
</evidence>
<evidence type="ECO:0000256" key="1">
    <source>
        <dbReference type="ARBA" id="ARBA00023015"/>
    </source>
</evidence>
<reference evidence="5 6" key="1">
    <citation type="submission" date="2020-10" db="EMBL/GenBank/DDBJ databases">
        <title>Draft genome of Ramlibacter aquaticus LMG 30558.</title>
        <authorList>
            <person name="Props R."/>
        </authorList>
    </citation>
    <scope>NUCLEOTIDE SEQUENCE [LARGE SCALE GENOMIC DNA]</scope>
    <source>
        <strain evidence="5 6">LMG 30558</strain>
    </source>
</reference>
<dbReference type="Proteomes" id="UP000715965">
    <property type="component" value="Unassembled WGS sequence"/>
</dbReference>
<feature type="domain" description="HTH arsR-type" evidence="4">
    <location>
        <begin position="4"/>
        <end position="101"/>
    </location>
</feature>
<dbReference type="InterPro" id="IPR036388">
    <property type="entry name" value="WH-like_DNA-bd_sf"/>
</dbReference>
<organism evidence="5 6">
    <name type="scientific">Ramlibacter aquaticus</name>
    <dbReference type="NCBI Taxonomy" id="2780094"/>
    <lineage>
        <taxon>Bacteria</taxon>
        <taxon>Pseudomonadati</taxon>
        <taxon>Pseudomonadota</taxon>
        <taxon>Betaproteobacteria</taxon>
        <taxon>Burkholderiales</taxon>
        <taxon>Comamonadaceae</taxon>
        <taxon>Ramlibacter</taxon>
    </lineage>
</organism>
<evidence type="ECO:0000313" key="5">
    <source>
        <dbReference type="EMBL" id="MBE7942806.1"/>
    </source>
</evidence>
<evidence type="ECO:0000259" key="4">
    <source>
        <dbReference type="PROSITE" id="PS50987"/>
    </source>
</evidence>
<evidence type="ECO:0000256" key="2">
    <source>
        <dbReference type="ARBA" id="ARBA00023125"/>
    </source>
</evidence>
<dbReference type="NCBIfam" id="NF033788">
    <property type="entry name" value="HTH_metalloreg"/>
    <property type="match status" value="1"/>
</dbReference>
<name>A0ABR9SKC2_9BURK</name>